<proteinExistence type="predicted"/>
<keyword evidence="3" id="KW-1185">Reference proteome</keyword>
<dbReference type="RefSeq" id="WP_183571841.1">
    <property type="nucleotide sequence ID" value="NZ_JACHOP010000019.1"/>
</dbReference>
<dbReference type="Proteomes" id="UP000583454">
    <property type="component" value="Unassembled WGS sequence"/>
</dbReference>
<evidence type="ECO:0000313" key="3">
    <source>
        <dbReference type="Proteomes" id="UP000583454"/>
    </source>
</evidence>
<gene>
    <name evidence="2" type="ORF">HNR00_003767</name>
</gene>
<evidence type="ECO:0000256" key="1">
    <source>
        <dbReference type="SAM" id="Phobius"/>
    </source>
</evidence>
<keyword evidence="1" id="KW-0472">Membrane</keyword>
<dbReference type="EMBL" id="JACHOP010000019">
    <property type="protein sequence ID" value="MBB5759039.1"/>
    <property type="molecule type" value="Genomic_DNA"/>
</dbReference>
<organism evidence="2 3">
    <name type="scientific">Methylorubrum rhodinum</name>
    <dbReference type="NCBI Taxonomy" id="29428"/>
    <lineage>
        <taxon>Bacteria</taxon>
        <taxon>Pseudomonadati</taxon>
        <taxon>Pseudomonadota</taxon>
        <taxon>Alphaproteobacteria</taxon>
        <taxon>Hyphomicrobiales</taxon>
        <taxon>Methylobacteriaceae</taxon>
        <taxon>Methylorubrum</taxon>
    </lineage>
</organism>
<reference evidence="2 3" key="1">
    <citation type="submission" date="2020-08" db="EMBL/GenBank/DDBJ databases">
        <title>Genomic Encyclopedia of Type Strains, Phase IV (KMG-IV): sequencing the most valuable type-strain genomes for metagenomic binning, comparative biology and taxonomic classification.</title>
        <authorList>
            <person name="Goeker M."/>
        </authorList>
    </citation>
    <scope>NUCLEOTIDE SEQUENCE [LARGE SCALE GENOMIC DNA]</scope>
    <source>
        <strain evidence="2 3">DSM 2163</strain>
    </source>
</reference>
<accession>A0A840ZLX3</accession>
<feature type="transmembrane region" description="Helical" evidence="1">
    <location>
        <begin position="134"/>
        <end position="156"/>
    </location>
</feature>
<sequence>MPTNDREVFQHLTGDPNHSDVSNFLTYAQFAFDRREWFAHRTREDGREPTEEMVAAWTMNHTPHSFEQLRLRAQSFFDYAARDYMQDEIEAARQEALQSGVLREVASATKAQELGLKATLEQVKSAGALWRQAAIALLTAILAPIIIGGILALALLGEKAIPTIAGVKDAVSRQAAPPDAAKPDGQR</sequence>
<protein>
    <submittedName>
        <fullName evidence="2">Uncharacterized protein</fullName>
    </submittedName>
</protein>
<keyword evidence="1" id="KW-0812">Transmembrane</keyword>
<name>A0A840ZLX3_9HYPH</name>
<keyword evidence="1" id="KW-1133">Transmembrane helix</keyword>
<comment type="caution">
    <text evidence="2">The sequence shown here is derived from an EMBL/GenBank/DDBJ whole genome shotgun (WGS) entry which is preliminary data.</text>
</comment>
<evidence type="ECO:0000313" key="2">
    <source>
        <dbReference type="EMBL" id="MBB5759039.1"/>
    </source>
</evidence>
<dbReference type="AlphaFoldDB" id="A0A840ZLX3"/>